<evidence type="ECO:0000256" key="4">
    <source>
        <dbReference type="ARBA" id="ARBA00022490"/>
    </source>
</evidence>
<dbReference type="EMBL" id="GG693878">
    <property type="protein sequence ID" value="EES52256.1"/>
    <property type="molecule type" value="Genomic_DNA"/>
</dbReference>
<dbReference type="GO" id="GO:0005737">
    <property type="term" value="C:cytoplasm"/>
    <property type="evidence" value="ECO:0007669"/>
    <property type="project" value="UniProtKB-SubCell"/>
</dbReference>
<dbReference type="Gene3D" id="3.10.150.10">
    <property type="entry name" value="DNA Polymerase III, subunit A, domain 2"/>
    <property type="match status" value="1"/>
</dbReference>
<dbReference type="Gene3D" id="3.70.10.10">
    <property type="match status" value="1"/>
</dbReference>
<proteinExistence type="inferred from homology"/>
<evidence type="ECO:0000313" key="14">
    <source>
        <dbReference type="Proteomes" id="UP000009374"/>
    </source>
</evidence>
<keyword evidence="5" id="KW-0808">Transferase</keyword>
<dbReference type="Proteomes" id="UP000009374">
    <property type="component" value="Unassembled WGS sequence"/>
</dbReference>
<evidence type="ECO:0000256" key="8">
    <source>
        <dbReference type="ARBA" id="ARBA00022932"/>
    </source>
</evidence>
<dbReference type="PANTHER" id="PTHR30478">
    <property type="entry name" value="DNA POLYMERASE III SUBUNIT BETA"/>
    <property type="match status" value="1"/>
</dbReference>
<dbReference type="CDD" id="cd00140">
    <property type="entry name" value="beta_clamp"/>
    <property type="match status" value="1"/>
</dbReference>
<dbReference type="GO" id="GO:0006271">
    <property type="term" value="P:DNA strand elongation involved in DNA replication"/>
    <property type="evidence" value="ECO:0007669"/>
    <property type="project" value="TreeGrafter"/>
</dbReference>
<dbReference type="GO" id="GO:0003677">
    <property type="term" value="F:DNA binding"/>
    <property type="evidence" value="ECO:0007669"/>
    <property type="project" value="UniProtKB-KW"/>
</dbReference>
<comment type="subcellular location">
    <subcellularLocation>
        <location evidence="1">Cytoplasm</location>
    </subcellularLocation>
</comment>
<comment type="similarity">
    <text evidence="2">Belongs to the beta sliding clamp family.</text>
</comment>
<evidence type="ECO:0000259" key="12">
    <source>
        <dbReference type="Pfam" id="PF00712"/>
    </source>
</evidence>
<accession>C6HYH1</accession>
<keyword evidence="7" id="KW-0235">DNA replication</keyword>
<dbReference type="InterPro" id="IPR001001">
    <property type="entry name" value="DNA_polIII_beta"/>
</dbReference>
<dbReference type="GO" id="GO:0003887">
    <property type="term" value="F:DNA-directed DNA polymerase activity"/>
    <property type="evidence" value="ECO:0007669"/>
    <property type="project" value="UniProtKB-KW"/>
</dbReference>
<evidence type="ECO:0000256" key="9">
    <source>
        <dbReference type="ARBA" id="ARBA00023125"/>
    </source>
</evidence>
<dbReference type="AlphaFoldDB" id="C6HYH1"/>
<dbReference type="Pfam" id="PF00712">
    <property type="entry name" value="DNA_pol3_beta"/>
    <property type="match status" value="1"/>
</dbReference>
<dbReference type="GO" id="GO:0008408">
    <property type="term" value="F:3'-5' exonuclease activity"/>
    <property type="evidence" value="ECO:0007669"/>
    <property type="project" value="InterPro"/>
</dbReference>
<evidence type="ECO:0000256" key="2">
    <source>
        <dbReference type="ARBA" id="ARBA00010752"/>
    </source>
</evidence>
<protein>
    <recommendedName>
        <fullName evidence="3">Beta sliding clamp</fullName>
    </recommendedName>
    <alternativeName>
        <fullName evidence="11">Beta-clamp processivity factor</fullName>
    </alternativeName>
    <alternativeName>
        <fullName evidence="10">DNA polymerase III beta sliding clamp subunit</fullName>
    </alternativeName>
</protein>
<gene>
    <name evidence="13" type="ORF">UBAL3_94240047</name>
</gene>
<dbReference type="InterPro" id="IPR022634">
    <property type="entry name" value="DNA_polIII_beta_N"/>
</dbReference>
<name>C6HYH1_9BACT</name>
<evidence type="ECO:0000256" key="7">
    <source>
        <dbReference type="ARBA" id="ARBA00022705"/>
    </source>
</evidence>
<organism evidence="13 14">
    <name type="scientific">Leptospirillum ferrodiazotrophum</name>
    <dbReference type="NCBI Taxonomy" id="412449"/>
    <lineage>
        <taxon>Bacteria</taxon>
        <taxon>Pseudomonadati</taxon>
        <taxon>Nitrospirota</taxon>
        <taxon>Nitrospiria</taxon>
        <taxon>Nitrospirales</taxon>
        <taxon>Nitrospiraceae</taxon>
        <taxon>Leptospirillum</taxon>
    </lineage>
</organism>
<evidence type="ECO:0000256" key="1">
    <source>
        <dbReference type="ARBA" id="ARBA00004496"/>
    </source>
</evidence>
<feature type="domain" description="DNA polymerase III beta sliding clamp N-terminal" evidence="12">
    <location>
        <begin position="1"/>
        <end position="119"/>
    </location>
</feature>
<dbReference type="GO" id="GO:0009360">
    <property type="term" value="C:DNA polymerase III complex"/>
    <property type="evidence" value="ECO:0007669"/>
    <property type="project" value="InterPro"/>
</dbReference>
<reference evidence="13 14" key="1">
    <citation type="journal article" date="2009" name="Appl. Environ. Microbiol.">
        <title>Community genomic and proteomic analyses of chemoautotrophic iron-oxidizing "Leptospirillum rubarum" (Group II) and "Leptospirillum ferrodiazotrophum" (Group III) bacteria in acid mine drainage biofilms.</title>
        <authorList>
            <person name="Goltsman D.S."/>
            <person name="Denef V.J."/>
            <person name="Singer S.W."/>
            <person name="VerBerkmoes N.C."/>
            <person name="Lefsrud M."/>
            <person name="Mueller R.S."/>
            <person name="Dick G.J."/>
            <person name="Sun C.L."/>
            <person name="Wheeler K.E."/>
            <person name="Zemla A."/>
            <person name="Baker B.J."/>
            <person name="Hauser L."/>
            <person name="Land M."/>
            <person name="Shah M.B."/>
            <person name="Thelen M.P."/>
            <person name="Hettich R.L."/>
            <person name="Banfield J.F."/>
        </authorList>
    </citation>
    <scope>NUCLEOTIDE SEQUENCE [LARGE SCALE GENOMIC DNA]</scope>
</reference>
<evidence type="ECO:0000256" key="6">
    <source>
        <dbReference type="ARBA" id="ARBA00022695"/>
    </source>
</evidence>
<keyword evidence="14" id="KW-1185">Reference proteome</keyword>
<dbReference type="PANTHER" id="PTHR30478:SF0">
    <property type="entry name" value="BETA SLIDING CLAMP"/>
    <property type="match status" value="1"/>
</dbReference>
<keyword evidence="8" id="KW-0239">DNA-directed DNA polymerase</keyword>
<evidence type="ECO:0000256" key="3">
    <source>
        <dbReference type="ARBA" id="ARBA00021035"/>
    </source>
</evidence>
<dbReference type="InterPro" id="IPR046938">
    <property type="entry name" value="DNA_clamp_sf"/>
</dbReference>
<evidence type="ECO:0000313" key="13">
    <source>
        <dbReference type="EMBL" id="EES52256.1"/>
    </source>
</evidence>
<keyword evidence="9" id="KW-0238">DNA-binding</keyword>
<keyword evidence="4" id="KW-0963">Cytoplasm</keyword>
<keyword evidence="6" id="KW-0548">Nucleotidyltransferase</keyword>
<evidence type="ECO:0000256" key="11">
    <source>
        <dbReference type="ARBA" id="ARBA00033276"/>
    </source>
</evidence>
<dbReference type="SUPFAM" id="SSF55979">
    <property type="entry name" value="DNA clamp"/>
    <property type="match status" value="3"/>
</dbReference>
<evidence type="ECO:0000256" key="10">
    <source>
        <dbReference type="ARBA" id="ARBA00030988"/>
    </source>
</evidence>
<evidence type="ECO:0000256" key="5">
    <source>
        <dbReference type="ARBA" id="ARBA00022679"/>
    </source>
</evidence>
<sequence>MDFLIEQSVFLEGLEKVSVLSDRKNIALLSSHILLEAGEDGLTLLSFDQSAGGRLRVPAKVTTPGQATVLGKKIFQIVRELAPGMIHVFREEGGRKGMTTVEKDSAVFHLKGIDPRDFASFPEITPEYSFGVPIRDLQRLIEKTLPFVVEEEGTYMNGVLFQRERTSGGKAALNVVGTDGNGLHHGQIPLGEEGGIDLSEQGEKRFLIKRRHAADLMRMLETDSKDEKLTVEISVNPRYAQFRWLGFYFFVRLLDLRFPNYRDVFPEEHSVTVDMGREAATSIIRRAGLISEKNVELELTWDERAVTMTSQNIDIGDSREQTPAIVTGPPSGFFFSIQSLSKLLGVVGGTTLRMQAVILDDPLEHSKVPVVWSSVEEPQSRYVIMPLETHS</sequence>
<dbReference type="SMART" id="SM00480">
    <property type="entry name" value="POL3Bc"/>
    <property type="match status" value="1"/>
</dbReference>